<name>A0A382BV09_9ZZZZ</name>
<accession>A0A382BV09</accession>
<evidence type="ECO:0008006" key="2">
    <source>
        <dbReference type="Google" id="ProtNLM"/>
    </source>
</evidence>
<reference evidence="1" key="1">
    <citation type="submission" date="2018-05" db="EMBL/GenBank/DDBJ databases">
        <authorList>
            <person name="Lanie J.A."/>
            <person name="Ng W.-L."/>
            <person name="Kazmierczak K.M."/>
            <person name="Andrzejewski T.M."/>
            <person name="Davidsen T.M."/>
            <person name="Wayne K.J."/>
            <person name="Tettelin H."/>
            <person name="Glass J.I."/>
            <person name="Rusch D."/>
            <person name="Podicherti R."/>
            <person name="Tsui H.-C.T."/>
            <person name="Winkler M.E."/>
        </authorList>
    </citation>
    <scope>NUCLEOTIDE SEQUENCE</scope>
</reference>
<organism evidence="1">
    <name type="scientific">marine metagenome</name>
    <dbReference type="NCBI Taxonomy" id="408172"/>
    <lineage>
        <taxon>unclassified sequences</taxon>
        <taxon>metagenomes</taxon>
        <taxon>ecological metagenomes</taxon>
    </lineage>
</organism>
<dbReference type="Gene3D" id="3.40.50.150">
    <property type="entry name" value="Vaccinia Virus protein VP39"/>
    <property type="match status" value="1"/>
</dbReference>
<dbReference type="SUPFAM" id="SSF53335">
    <property type="entry name" value="S-adenosyl-L-methionine-dependent methyltransferases"/>
    <property type="match status" value="1"/>
</dbReference>
<dbReference type="InterPro" id="IPR029063">
    <property type="entry name" value="SAM-dependent_MTases_sf"/>
</dbReference>
<dbReference type="AlphaFoldDB" id="A0A382BV09"/>
<evidence type="ECO:0000313" key="1">
    <source>
        <dbReference type="EMBL" id="SVB16923.1"/>
    </source>
</evidence>
<protein>
    <recommendedName>
        <fullName evidence="2">Methyltransferase domain-containing protein</fullName>
    </recommendedName>
</protein>
<gene>
    <name evidence="1" type="ORF">METZ01_LOCUS169777</name>
</gene>
<sequence length="275" mass="31363">MDDFLSKQIVALKTEFMRIYKGNSHIHEIIPLSSSDDFPVDDKSLNMLHKFIANNPIYYNSYELEVLGVPLIVYEGDVNQYWINSIKHDTSYAPFYPMWMLSSFALALVSKNLGVKQIIDVGSGDGRLSYSTQIIDIKSYGIEIDENLVMLQNKISKETRVNFTANLVDATEFDYMSLSLSQPAFFISGLPEVGEMLVNSVIKKIKFLQDIKKTAIIVLTGSHSMREYSRDKTQWGWGSVIDNFNLKIIKTITLPTYWTAEQSIDTPFIFAKFSD</sequence>
<proteinExistence type="predicted"/>
<dbReference type="EMBL" id="UINC01031219">
    <property type="protein sequence ID" value="SVB16923.1"/>
    <property type="molecule type" value="Genomic_DNA"/>
</dbReference>